<keyword evidence="2" id="KW-1185">Reference proteome</keyword>
<dbReference type="Proteomes" id="UP000383932">
    <property type="component" value="Unassembled WGS sequence"/>
</dbReference>
<reference evidence="1 2" key="1">
    <citation type="journal article" date="2019" name="Fungal Biol. Biotechnol.">
        <title>Draft genome sequence of fastidious pathogen Ceratobasidium theobromae, which causes vascular-streak dieback in Theobroma cacao.</title>
        <authorList>
            <person name="Ali S.S."/>
            <person name="Asman A."/>
            <person name="Shao J."/>
            <person name="Firmansyah A.P."/>
            <person name="Susilo A.W."/>
            <person name="Rosmana A."/>
            <person name="McMahon P."/>
            <person name="Junaid M."/>
            <person name="Guest D."/>
            <person name="Kheng T.Y."/>
            <person name="Meinhardt L.W."/>
            <person name="Bailey B.A."/>
        </authorList>
    </citation>
    <scope>NUCLEOTIDE SEQUENCE [LARGE SCALE GENOMIC DNA]</scope>
    <source>
        <strain evidence="1 2">CT2</strain>
    </source>
</reference>
<gene>
    <name evidence="1" type="ORF">CTheo_8685</name>
</gene>
<dbReference type="EMBL" id="SSOP01000713">
    <property type="protein sequence ID" value="KAB5587872.1"/>
    <property type="molecule type" value="Genomic_DNA"/>
</dbReference>
<comment type="caution">
    <text evidence="1">The sequence shown here is derived from an EMBL/GenBank/DDBJ whole genome shotgun (WGS) entry which is preliminary data.</text>
</comment>
<organism evidence="1 2">
    <name type="scientific">Ceratobasidium theobromae</name>
    <dbReference type="NCBI Taxonomy" id="1582974"/>
    <lineage>
        <taxon>Eukaryota</taxon>
        <taxon>Fungi</taxon>
        <taxon>Dikarya</taxon>
        <taxon>Basidiomycota</taxon>
        <taxon>Agaricomycotina</taxon>
        <taxon>Agaricomycetes</taxon>
        <taxon>Cantharellales</taxon>
        <taxon>Ceratobasidiaceae</taxon>
        <taxon>Ceratobasidium</taxon>
    </lineage>
</organism>
<dbReference type="AlphaFoldDB" id="A0A5N5Q7Z2"/>
<name>A0A5N5Q7Z2_9AGAM</name>
<protein>
    <submittedName>
        <fullName evidence="1">Uncharacterized protein</fullName>
    </submittedName>
</protein>
<evidence type="ECO:0000313" key="2">
    <source>
        <dbReference type="Proteomes" id="UP000383932"/>
    </source>
</evidence>
<evidence type="ECO:0000313" key="1">
    <source>
        <dbReference type="EMBL" id="KAB5587872.1"/>
    </source>
</evidence>
<sequence>MRYNFLCAHPLDDHHRHCKGPVLLVPAELLGRITLNALLHHDGETALALLPAAFNRKHFQNPETPKTTNQEPVVIPKTPAKARAFLFGQGVLDKKDEDVSTKRLLGILSDASRLQDVTSIATTHIEAAAPFYKAIKPFDKALLSLSDMMNKLDHCLDQDSPPPPISLILNQLKSLTDKIDTATMILITSSRRFASNSKWPPASLVSQATHLPTHQAPGATPTRRALEELMPGLPYEPEVCLWSQVWIKALNLSEDARL</sequence>
<proteinExistence type="predicted"/>
<accession>A0A5N5Q7Z2</accession>